<dbReference type="RefSeq" id="WP_052767226.1">
    <property type="nucleotide sequence ID" value="NZ_CP017480.1"/>
</dbReference>
<dbReference type="Proteomes" id="UP000182987">
    <property type="component" value="Chromosome"/>
</dbReference>
<keyword evidence="2" id="KW-1185">Reference proteome</keyword>
<dbReference type="STRING" id="1440763.BJI69_19005"/>
<evidence type="ECO:0000313" key="1">
    <source>
        <dbReference type="EMBL" id="APG05784.1"/>
    </source>
</evidence>
<sequence>MTNLSPAASTALIDVRKAAQAMKQAATDTATVADELRRYQKFAKPGQPSPHLVQVRQSQARVRQASNQAKQAFLTASMRFVREAALKVPTKLSLEAYVTAWLAANPEA</sequence>
<evidence type="ECO:0000313" key="2">
    <source>
        <dbReference type="Proteomes" id="UP000182987"/>
    </source>
</evidence>
<gene>
    <name evidence="1" type="ORF">BJI69_19005</name>
</gene>
<dbReference type="KEGG" id="lrz:BJI69_19005"/>
<accession>A0A1L3EXP5</accession>
<organism evidence="1 2">
    <name type="scientific">Luteibacter rhizovicinus DSM 16549</name>
    <dbReference type="NCBI Taxonomy" id="1440763"/>
    <lineage>
        <taxon>Bacteria</taxon>
        <taxon>Pseudomonadati</taxon>
        <taxon>Pseudomonadota</taxon>
        <taxon>Gammaproteobacteria</taxon>
        <taxon>Lysobacterales</taxon>
        <taxon>Rhodanobacteraceae</taxon>
        <taxon>Luteibacter</taxon>
    </lineage>
</organism>
<reference evidence="2" key="1">
    <citation type="submission" date="2016-09" db="EMBL/GenBank/DDBJ databases">
        <authorList>
            <person name="Lysoe E."/>
        </authorList>
    </citation>
    <scope>NUCLEOTIDE SEQUENCE [LARGE SCALE GENOMIC DNA]</scope>
    <source>
        <strain evidence="2">LJ96T</strain>
    </source>
</reference>
<dbReference type="EMBL" id="CP017480">
    <property type="protein sequence ID" value="APG05784.1"/>
    <property type="molecule type" value="Genomic_DNA"/>
</dbReference>
<protein>
    <submittedName>
        <fullName evidence="1">Uncharacterized protein</fullName>
    </submittedName>
</protein>
<proteinExistence type="predicted"/>
<name>A0A1L3EXP5_9GAMM</name>
<dbReference type="AlphaFoldDB" id="A0A1L3EXP5"/>
<dbReference type="OrthoDB" id="5959702at2"/>